<keyword evidence="3" id="KW-1185">Reference proteome</keyword>
<evidence type="ECO:0000313" key="2">
    <source>
        <dbReference type="EMBL" id="KIM42865.1"/>
    </source>
</evidence>
<feature type="non-terminal residue" evidence="2">
    <location>
        <position position="299"/>
    </location>
</feature>
<keyword evidence="1" id="KW-1133">Transmembrane helix</keyword>
<accession>A0A0C3C1R5</accession>
<proteinExistence type="predicted"/>
<protein>
    <submittedName>
        <fullName evidence="2">Uncharacterized protein</fullName>
    </submittedName>
</protein>
<keyword evidence="1" id="KW-0812">Transmembrane</keyword>
<evidence type="ECO:0000313" key="3">
    <source>
        <dbReference type="Proteomes" id="UP000053424"/>
    </source>
</evidence>
<evidence type="ECO:0000256" key="1">
    <source>
        <dbReference type="SAM" id="Phobius"/>
    </source>
</evidence>
<keyword evidence="1" id="KW-0472">Membrane</keyword>
<reference evidence="2 3" key="1">
    <citation type="submission" date="2014-04" db="EMBL/GenBank/DDBJ databases">
        <authorList>
            <consortium name="DOE Joint Genome Institute"/>
            <person name="Kuo A."/>
            <person name="Gay G."/>
            <person name="Dore J."/>
            <person name="Kohler A."/>
            <person name="Nagy L.G."/>
            <person name="Floudas D."/>
            <person name="Copeland A."/>
            <person name="Barry K.W."/>
            <person name="Cichocki N."/>
            <person name="Veneault-Fourrey C."/>
            <person name="LaButti K."/>
            <person name="Lindquist E.A."/>
            <person name="Lipzen A."/>
            <person name="Lundell T."/>
            <person name="Morin E."/>
            <person name="Murat C."/>
            <person name="Sun H."/>
            <person name="Tunlid A."/>
            <person name="Henrissat B."/>
            <person name="Grigoriev I.V."/>
            <person name="Hibbett D.S."/>
            <person name="Martin F."/>
            <person name="Nordberg H.P."/>
            <person name="Cantor M.N."/>
            <person name="Hua S.X."/>
        </authorList>
    </citation>
    <scope>NUCLEOTIDE SEQUENCE [LARGE SCALE GENOMIC DNA]</scope>
    <source>
        <strain evidence="3">h7</strain>
    </source>
</reference>
<name>A0A0C3C1R5_HEBCY</name>
<dbReference type="AlphaFoldDB" id="A0A0C3C1R5"/>
<dbReference type="HOGENOM" id="CLU_932404_0_0_1"/>
<reference evidence="3" key="2">
    <citation type="submission" date="2015-01" db="EMBL/GenBank/DDBJ databases">
        <title>Evolutionary Origins and Diversification of the Mycorrhizal Mutualists.</title>
        <authorList>
            <consortium name="DOE Joint Genome Institute"/>
            <consortium name="Mycorrhizal Genomics Consortium"/>
            <person name="Kohler A."/>
            <person name="Kuo A."/>
            <person name="Nagy L.G."/>
            <person name="Floudas D."/>
            <person name="Copeland A."/>
            <person name="Barry K.W."/>
            <person name="Cichocki N."/>
            <person name="Veneault-Fourrey C."/>
            <person name="LaButti K."/>
            <person name="Lindquist E.A."/>
            <person name="Lipzen A."/>
            <person name="Lundell T."/>
            <person name="Morin E."/>
            <person name="Murat C."/>
            <person name="Riley R."/>
            <person name="Ohm R."/>
            <person name="Sun H."/>
            <person name="Tunlid A."/>
            <person name="Henrissat B."/>
            <person name="Grigoriev I.V."/>
            <person name="Hibbett D.S."/>
            <person name="Martin F."/>
        </authorList>
    </citation>
    <scope>NUCLEOTIDE SEQUENCE [LARGE SCALE GENOMIC DNA]</scope>
    <source>
        <strain evidence="3">h7</strain>
    </source>
</reference>
<feature type="transmembrane region" description="Helical" evidence="1">
    <location>
        <begin position="110"/>
        <end position="133"/>
    </location>
</feature>
<organism evidence="2 3">
    <name type="scientific">Hebeloma cylindrosporum</name>
    <dbReference type="NCBI Taxonomy" id="76867"/>
    <lineage>
        <taxon>Eukaryota</taxon>
        <taxon>Fungi</taxon>
        <taxon>Dikarya</taxon>
        <taxon>Basidiomycota</taxon>
        <taxon>Agaricomycotina</taxon>
        <taxon>Agaricomycetes</taxon>
        <taxon>Agaricomycetidae</taxon>
        <taxon>Agaricales</taxon>
        <taxon>Agaricineae</taxon>
        <taxon>Hymenogastraceae</taxon>
        <taxon>Hebeloma</taxon>
    </lineage>
</organism>
<sequence>HLQHLTSAGLSSTDDGSSISNLAASDATNHRDSDGISWDSLEDLVEDESVSFPPSTSTSVLVASSLLSSTVATKNVSGSRARAASHLPTSRNVFSLHENILCSIKDRPTLIGILSMLYAMFVSGMKFAVFSILMFVVDSLHNIFTVFVCGTAAWVVSHVTRPGYDQEAVPEDIDGASPLQLSYFMTIVDPNEVHVAFEPAEFCHVPESGPPTFVYSQPDSESSVFPYIFNLFVPTEPKPVDELQPTGNHFVIPGVEIPGEPSTEPLPPILEGWGETFNVNAPLVRKSFLMESIVCKSYH</sequence>
<dbReference type="Proteomes" id="UP000053424">
    <property type="component" value="Unassembled WGS sequence"/>
</dbReference>
<dbReference type="EMBL" id="KN831777">
    <property type="protein sequence ID" value="KIM42865.1"/>
    <property type="molecule type" value="Genomic_DNA"/>
</dbReference>
<gene>
    <name evidence="2" type="ORF">M413DRAFT_408931</name>
</gene>